<dbReference type="InterPro" id="IPR000073">
    <property type="entry name" value="AB_hydrolase_1"/>
</dbReference>
<dbReference type="InterPro" id="IPR000639">
    <property type="entry name" value="Epox_hydrolase-like"/>
</dbReference>
<dbReference type="PRINTS" id="PR00412">
    <property type="entry name" value="EPOXHYDRLASE"/>
</dbReference>
<dbReference type="RefSeq" id="WP_082922013.1">
    <property type="nucleotide sequence ID" value="NZ_BMIP01000007.1"/>
</dbReference>
<dbReference type="InterPro" id="IPR029058">
    <property type="entry name" value="AB_hydrolase_fold"/>
</dbReference>
<dbReference type="Pfam" id="PF00561">
    <property type="entry name" value="Abhydrolase_1"/>
    <property type="match status" value="1"/>
</dbReference>
<dbReference type="PANTHER" id="PTHR43329">
    <property type="entry name" value="EPOXIDE HYDROLASE"/>
    <property type="match status" value="1"/>
</dbReference>
<protein>
    <submittedName>
        <fullName evidence="3">Fluoroacetate dehalogenase</fullName>
    </submittedName>
</protein>
<gene>
    <name evidence="3" type="ORF">GCM10010990_28720</name>
</gene>
<keyword evidence="1" id="KW-0378">Hydrolase</keyword>
<evidence type="ECO:0000313" key="4">
    <source>
        <dbReference type="Proteomes" id="UP000612349"/>
    </source>
</evidence>
<reference evidence="3" key="2">
    <citation type="submission" date="2020-09" db="EMBL/GenBank/DDBJ databases">
        <authorList>
            <person name="Sun Q."/>
            <person name="Zhou Y."/>
        </authorList>
    </citation>
    <scope>NUCLEOTIDE SEQUENCE</scope>
    <source>
        <strain evidence="3">CGMCC 1.15360</strain>
    </source>
</reference>
<dbReference type="EMBL" id="BMIP01000007">
    <property type="protein sequence ID" value="GGD77270.1"/>
    <property type="molecule type" value="Genomic_DNA"/>
</dbReference>
<dbReference type="SUPFAM" id="SSF53474">
    <property type="entry name" value="alpha/beta-Hydrolases"/>
    <property type="match status" value="1"/>
</dbReference>
<evidence type="ECO:0000259" key="2">
    <source>
        <dbReference type="Pfam" id="PF00561"/>
    </source>
</evidence>
<reference evidence="3" key="1">
    <citation type="journal article" date="2014" name="Int. J. Syst. Evol. Microbiol.">
        <title>Complete genome sequence of Corynebacterium casei LMG S-19264T (=DSM 44701T), isolated from a smear-ripened cheese.</title>
        <authorList>
            <consortium name="US DOE Joint Genome Institute (JGI-PGF)"/>
            <person name="Walter F."/>
            <person name="Albersmeier A."/>
            <person name="Kalinowski J."/>
            <person name="Ruckert C."/>
        </authorList>
    </citation>
    <scope>NUCLEOTIDE SEQUENCE</scope>
    <source>
        <strain evidence="3">CGMCC 1.15360</strain>
    </source>
</reference>
<comment type="caution">
    <text evidence="3">The sequence shown here is derived from an EMBL/GenBank/DDBJ whole genome shotgun (WGS) entry which is preliminary data.</text>
</comment>
<dbReference type="GO" id="GO:0016787">
    <property type="term" value="F:hydrolase activity"/>
    <property type="evidence" value="ECO:0007669"/>
    <property type="project" value="UniProtKB-KW"/>
</dbReference>
<feature type="domain" description="AB hydrolase-1" evidence="2">
    <location>
        <begin position="44"/>
        <end position="295"/>
    </location>
</feature>
<sequence>MPPVKPSDSSTARLTGTGLIPGFDRVRLPGDGITVDALVGGNGPPLLLLHGYPQTRMIWRMVAPSLAEHFTLVMPDLRGYGRSDKPAGDGTHLQYSKRQMARDQIATMSALGHDKFFVAGHDRGARVAYRLALDSPQAVRKLCVMDILPTVDVYNAGPQTGFDMYHWYFLAQPAPLPETLIAGSGDHYIHRKFQQWSGENFNFPEPSMADYIAAFRNQETLRASCDDYRAGWHVDRILDAQDRTVGRQIKAPTLVLWGREGTVAKAEPMTVWRKWCKDITGQSVTGAHFVPEEAPRETSDALMSFFRE</sequence>
<evidence type="ECO:0000256" key="1">
    <source>
        <dbReference type="ARBA" id="ARBA00022801"/>
    </source>
</evidence>
<dbReference type="Gene3D" id="3.40.50.1820">
    <property type="entry name" value="alpha/beta hydrolase"/>
    <property type="match status" value="1"/>
</dbReference>
<accession>A0A917DXL6</accession>
<dbReference type="Proteomes" id="UP000612349">
    <property type="component" value="Unassembled WGS sequence"/>
</dbReference>
<dbReference type="OrthoDB" id="9812774at2"/>
<dbReference type="PRINTS" id="PR00111">
    <property type="entry name" value="ABHYDROLASE"/>
</dbReference>
<dbReference type="AlphaFoldDB" id="A0A917DXL6"/>
<proteinExistence type="predicted"/>
<organism evidence="3 4">
    <name type="scientific">Croceicoccus mobilis</name>
    <dbReference type="NCBI Taxonomy" id="1703339"/>
    <lineage>
        <taxon>Bacteria</taxon>
        <taxon>Pseudomonadati</taxon>
        <taxon>Pseudomonadota</taxon>
        <taxon>Alphaproteobacteria</taxon>
        <taxon>Sphingomonadales</taxon>
        <taxon>Erythrobacteraceae</taxon>
        <taxon>Croceicoccus</taxon>
    </lineage>
</organism>
<keyword evidence="4" id="KW-1185">Reference proteome</keyword>
<name>A0A917DXL6_9SPHN</name>
<evidence type="ECO:0000313" key="3">
    <source>
        <dbReference type="EMBL" id="GGD77270.1"/>
    </source>
</evidence>